<feature type="compositionally biased region" description="Basic and acidic residues" evidence="1">
    <location>
        <begin position="659"/>
        <end position="674"/>
    </location>
</feature>
<feature type="compositionally biased region" description="Polar residues" evidence="1">
    <location>
        <begin position="1051"/>
        <end position="1062"/>
    </location>
</feature>
<dbReference type="STRING" id="945553.A0A0D2LRJ9"/>
<gene>
    <name evidence="2" type="ORF">HYPSUDRAFT_151563</name>
</gene>
<evidence type="ECO:0000313" key="2">
    <source>
        <dbReference type="EMBL" id="KJA13453.1"/>
    </source>
</evidence>
<dbReference type="AlphaFoldDB" id="A0A0D2LRJ9"/>
<sequence>MPSAPLSPPPPPPPQLTAAGRPKRNYRLPARYEDINPEPLRSLEEENEQSTPILPRLCSVVRNPLRTIANTFGLLRQYLHRPSFDPDSFVAKKDLYQTGGTSSAPVQPPPPLAPVHRNESVEMLMNWKDSGATTKSDAEINRLVRDVLLNPKFKLEDLKGFNVTRENKHSDAAEKKSPFLDSFQTASIDIEIPSGTKGVPPATFSVPGLLYRKLTTVIRAAFSSPLAPHFHLTPFKLFHVSPGGKEEHIFSEVYNSDVYIEEHDKIQCAPVPPDEPDCKREKIVFGLMVWSDSTHLANFGTAKLWPIYSFFSGISKYIRNRPNSGACQHIAYMPSLPDSFQDFAASFCSKWDTQKKHILTHCRRELVHGVWKFLLDDDFVHAHKYGMVVRCADGIERRVYPRFFTYSADYPEKVLLATIRDKGLCPCPRCLVSKLKLDQTGTKYDSNFRLKNARTYLSACVQKARDAIYKSAAAIAGVVVNRLLKATSSVPTLNAFADRLGLDFDISRMFVVDLLHEFELGVWKALFTHLIRVLYAAASHGSLVAELDLRYRNMPTFGSSTIRHFATNASEMKKLAARDFEDLLQCSIPAFEGLLPEPYNAAVMTLLYRTAEWHAFAKLRLHTDSTLQHLDKLTMELGKLMREFRDTTQSSFATFELPKEKGARQRRQTSDQGKENAVSGGNLKVKSLNLSTYKWHALGDYVRAIRLFGGTDGFSTQVGEHAHRTVKRLYGTTNKRNAEHQIAKHVRRLERANLALGTKRWITDGTPKQQDRDAKRQKRDAERQSKATGSRKTSSKGDSDLRYHISASKNSPQDIFSIVRNNIGDPAYHDHLLGRLMEREFDGDMHEDFTDSDRNSIRFIGNKIYSVQTCRVYYTSYDLQRQCDTVNPRTHPDIMLRSPVTKAGTESYWYARVIGIYHANIWAENPAIPGGRNTRRMSFLWVRWFGDEPDYRSGFRKARLPKIGFVESTDDFAFSFVDPAKVIRGCHLIPAFNNGRSTILLPQSRSIARCLNPEDEDDWLNFYVNIFVDRDMVMRYYGGGIGHFANNTPHQQAESLVPNSSGEAAVPEDAEDEQENTEGDVARDRLTQDVNMHDEEVELETDENGDADDDDEDSTDPENYDYSKDDDDDDDEGSTCSSDSDEEDSSGCASS</sequence>
<feature type="compositionally biased region" description="Pro residues" evidence="1">
    <location>
        <begin position="1"/>
        <end position="15"/>
    </location>
</feature>
<feature type="region of interest" description="Disordered" evidence="1">
    <location>
        <begin position="760"/>
        <end position="806"/>
    </location>
</feature>
<protein>
    <submittedName>
        <fullName evidence="2">Uncharacterized protein</fullName>
    </submittedName>
</protein>
<accession>A0A0D2LRJ9</accession>
<feature type="region of interest" description="Disordered" evidence="1">
    <location>
        <begin position="1051"/>
        <end position="1151"/>
    </location>
</feature>
<feature type="region of interest" description="Disordered" evidence="1">
    <location>
        <begin position="659"/>
        <end position="679"/>
    </location>
</feature>
<keyword evidence="3" id="KW-1185">Reference proteome</keyword>
<feature type="compositionally biased region" description="Basic and acidic residues" evidence="1">
    <location>
        <begin position="1080"/>
        <end position="1094"/>
    </location>
</feature>
<feature type="region of interest" description="Disordered" evidence="1">
    <location>
        <begin position="1"/>
        <end position="50"/>
    </location>
</feature>
<organism evidence="2 3">
    <name type="scientific">Hypholoma sublateritium (strain FD-334 SS-4)</name>
    <dbReference type="NCBI Taxonomy" id="945553"/>
    <lineage>
        <taxon>Eukaryota</taxon>
        <taxon>Fungi</taxon>
        <taxon>Dikarya</taxon>
        <taxon>Basidiomycota</taxon>
        <taxon>Agaricomycotina</taxon>
        <taxon>Agaricomycetes</taxon>
        <taxon>Agaricomycetidae</taxon>
        <taxon>Agaricales</taxon>
        <taxon>Agaricineae</taxon>
        <taxon>Strophariaceae</taxon>
        <taxon>Hypholoma</taxon>
    </lineage>
</organism>
<dbReference type="EMBL" id="KN817740">
    <property type="protein sequence ID" value="KJA13453.1"/>
    <property type="molecule type" value="Genomic_DNA"/>
</dbReference>
<proteinExistence type="predicted"/>
<reference evidence="3" key="1">
    <citation type="submission" date="2014-04" db="EMBL/GenBank/DDBJ databases">
        <title>Evolutionary Origins and Diversification of the Mycorrhizal Mutualists.</title>
        <authorList>
            <consortium name="DOE Joint Genome Institute"/>
            <consortium name="Mycorrhizal Genomics Consortium"/>
            <person name="Kohler A."/>
            <person name="Kuo A."/>
            <person name="Nagy L.G."/>
            <person name="Floudas D."/>
            <person name="Copeland A."/>
            <person name="Barry K.W."/>
            <person name="Cichocki N."/>
            <person name="Veneault-Fourrey C."/>
            <person name="LaButti K."/>
            <person name="Lindquist E.A."/>
            <person name="Lipzen A."/>
            <person name="Lundell T."/>
            <person name="Morin E."/>
            <person name="Murat C."/>
            <person name="Riley R."/>
            <person name="Ohm R."/>
            <person name="Sun H."/>
            <person name="Tunlid A."/>
            <person name="Henrissat B."/>
            <person name="Grigoriev I.V."/>
            <person name="Hibbett D.S."/>
            <person name="Martin F."/>
        </authorList>
    </citation>
    <scope>NUCLEOTIDE SEQUENCE [LARGE SCALE GENOMIC DNA]</scope>
    <source>
        <strain evidence="3">FD-334 SS-4</strain>
    </source>
</reference>
<feature type="compositionally biased region" description="Basic and acidic residues" evidence="1">
    <location>
        <begin position="769"/>
        <end position="785"/>
    </location>
</feature>
<feature type="compositionally biased region" description="Acidic residues" evidence="1">
    <location>
        <begin position="1066"/>
        <end position="1078"/>
    </location>
</feature>
<dbReference type="OrthoDB" id="3183767at2759"/>
<evidence type="ECO:0000313" key="3">
    <source>
        <dbReference type="Proteomes" id="UP000054270"/>
    </source>
</evidence>
<evidence type="ECO:0000256" key="1">
    <source>
        <dbReference type="SAM" id="MobiDB-lite"/>
    </source>
</evidence>
<dbReference type="Pfam" id="PF18759">
    <property type="entry name" value="Plavaka"/>
    <property type="match status" value="1"/>
</dbReference>
<name>A0A0D2LRJ9_HYPSF</name>
<feature type="compositionally biased region" description="Acidic residues" evidence="1">
    <location>
        <begin position="1095"/>
        <end position="1145"/>
    </location>
</feature>
<dbReference type="InterPro" id="IPR041078">
    <property type="entry name" value="Plavaka"/>
</dbReference>
<dbReference type="Proteomes" id="UP000054270">
    <property type="component" value="Unassembled WGS sequence"/>
</dbReference>